<gene>
    <name evidence="2" type="ORF">LEP1GSC179_1206</name>
</gene>
<protein>
    <recommendedName>
        <fullName evidence="4">STAS domain protein</fullName>
    </recommendedName>
</protein>
<proteinExistence type="predicted"/>
<keyword evidence="1" id="KW-1133">Transmembrane helix</keyword>
<organism evidence="2 3">
    <name type="scientific">Leptospira santarosai str. MOR084</name>
    <dbReference type="NCBI Taxonomy" id="1049984"/>
    <lineage>
        <taxon>Bacteria</taxon>
        <taxon>Pseudomonadati</taxon>
        <taxon>Spirochaetota</taxon>
        <taxon>Spirochaetia</taxon>
        <taxon>Leptospirales</taxon>
        <taxon>Leptospiraceae</taxon>
        <taxon>Leptospira</taxon>
    </lineage>
</organism>
<keyword evidence="3" id="KW-1185">Reference proteome</keyword>
<sequence>MDLFFEYWKELITLIGASILSALISLLRRKIKIKPFDSISNQSSLDPFTQELGHEIRFISILRPQPQHQFLQNLSLKINEIRCAYPGPKKLTLNLSDVEYMNADAISAFTKVILDVAANNGIYLQVILNSSLKTISRDFISLSEQARHENINIKIINESQGHL</sequence>
<name>A0A0E2BJI4_9LEPT</name>
<keyword evidence="1" id="KW-0812">Transmembrane</keyword>
<evidence type="ECO:0008006" key="4">
    <source>
        <dbReference type="Google" id="ProtNLM"/>
    </source>
</evidence>
<evidence type="ECO:0000256" key="1">
    <source>
        <dbReference type="SAM" id="Phobius"/>
    </source>
</evidence>
<dbReference type="AlphaFoldDB" id="A0A0E2BJI4"/>
<dbReference type="Proteomes" id="UP000006329">
    <property type="component" value="Unassembled WGS sequence"/>
</dbReference>
<feature type="transmembrane region" description="Helical" evidence="1">
    <location>
        <begin position="6"/>
        <end position="27"/>
    </location>
</feature>
<evidence type="ECO:0000313" key="3">
    <source>
        <dbReference type="Proteomes" id="UP000006329"/>
    </source>
</evidence>
<keyword evidence="1" id="KW-0472">Membrane</keyword>
<evidence type="ECO:0000313" key="2">
    <source>
        <dbReference type="EMBL" id="EKO35434.1"/>
    </source>
</evidence>
<dbReference type="RefSeq" id="WP_004484296.1">
    <property type="nucleotide sequence ID" value="NZ_AHON02000013.1"/>
</dbReference>
<dbReference type="EMBL" id="AHON02000013">
    <property type="protein sequence ID" value="EKO35434.1"/>
    <property type="molecule type" value="Genomic_DNA"/>
</dbReference>
<comment type="caution">
    <text evidence="2">The sequence shown here is derived from an EMBL/GenBank/DDBJ whole genome shotgun (WGS) entry which is preliminary data.</text>
</comment>
<reference evidence="2" key="1">
    <citation type="submission" date="2012-10" db="EMBL/GenBank/DDBJ databases">
        <authorList>
            <person name="Harkins D.M."/>
            <person name="Durkin A.S."/>
            <person name="Brinkac L.M."/>
            <person name="Haft D.H."/>
            <person name="Selengut J.D."/>
            <person name="Sanka R."/>
            <person name="DePew J."/>
            <person name="Purushe J."/>
            <person name="Matthias M.A."/>
            <person name="Vinetz J.M."/>
            <person name="Sutton G.G."/>
            <person name="Nierman W.C."/>
            <person name="Fouts D.E."/>
        </authorList>
    </citation>
    <scope>NUCLEOTIDE SEQUENCE [LARGE SCALE GENOMIC DNA]</scope>
    <source>
        <strain evidence="2">MOR084</strain>
    </source>
</reference>
<accession>A0A0E2BJI4</accession>